<dbReference type="InterPro" id="IPR013785">
    <property type="entry name" value="Aldolase_TIM"/>
</dbReference>
<dbReference type="InterPro" id="IPR011060">
    <property type="entry name" value="RibuloseP-bd_barrel"/>
</dbReference>
<reference evidence="11 12" key="1">
    <citation type="submission" date="2018-10" db="EMBL/GenBank/DDBJ databases">
        <title>Sequencing the genomes of 1000 actinobacteria strains.</title>
        <authorList>
            <person name="Klenk H.-P."/>
        </authorList>
    </citation>
    <scope>NUCLEOTIDE SEQUENCE [LARGE SCALE GENOMIC DNA]</scope>
    <source>
        <strain evidence="11 12">DSM 43800</strain>
    </source>
</reference>
<name>A0A495VY68_9PSEU</name>
<proteinExistence type="inferred from homology"/>
<evidence type="ECO:0000256" key="7">
    <source>
        <dbReference type="ARBA" id="ARBA00023239"/>
    </source>
</evidence>
<comment type="function">
    <text evidence="1 9">The alpha subunit is responsible for the aldol cleavage of indoleglycerol phosphate to indole and glyceraldehyde 3-phosphate.</text>
</comment>
<dbReference type="RefSeq" id="WP_121004485.1">
    <property type="nucleotide sequence ID" value="NZ_RBXO01000001.1"/>
</dbReference>
<protein>
    <recommendedName>
        <fullName evidence="9">Tryptophan synthase alpha chain</fullName>
        <ecNumber evidence="9">4.2.1.20</ecNumber>
    </recommendedName>
</protein>
<evidence type="ECO:0000256" key="9">
    <source>
        <dbReference type="HAMAP-Rule" id="MF_00131"/>
    </source>
</evidence>
<comment type="subunit">
    <text evidence="3 9">Tetramer of two alpha and two beta chains.</text>
</comment>
<feature type="active site" description="Proton acceptor" evidence="9">
    <location>
        <position position="46"/>
    </location>
</feature>
<organism evidence="11 12">
    <name type="scientific">Saccharothrix australiensis</name>
    <dbReference type="NCBI Taxonomy" id="2072"/>
    <lineage>
        <taxon>Bacteria</taxon>
        <taxon>Bacillati</taxon>
        <taxon>Actinomycetota</taxon>
        <taxon>Actinomycetes</taxon>
        <taxon>Pseudonocardiales</taxon>
        <taxon>Pseudonocardiaceae</taxon>
        <taxon>Saccharothrix</taxon>
    </lineage>
</organism>
<keyword evidence="12" id="KW-1185">Reference proteome</keyword>
<evidence type="ECO:0000256" key="1">
    <source>
        <dbReference type="ARBA" id="ARBA00003365"/>
    </source>
</evidence>
<comment type="pathway">
    <text evidence="2 9">Amino-acid biosynthesis; L-tryptophan biosynthesis; L-tryptophan from chorismate: step 5/5.</text>
</comment>
<evidence type="ECO:0000313" key="12">
    <source>
        <dbReference type="Proteomes" id="UP000282084"/>
    </source>
</evidence>
<dbReference type="NCBIfam" id="TIGR00262">
    <property type="entry name" value="trpA"/>
    <property type="match status" value="1"/>
</dbReference>
<evidence type="ECO:0000256" key="8">
    <source>
        <dbReference type="ARBA" id="ARBA00049047"/>
    </source>
</evidence>
<dbReference type="GO" id="GO:0005829">
    <property type="term" value="C:cytosol"/>
    <property type="evidence" value="ECO:0007669"/>
    <property type="project" value="TreeGrafter"/>
</dbReference>
<dbReference type="AlphaFoldDB" id="A0A495VY68"/>
<feature type="active site" description="Proton acceptor" evidence="9">
    <location>
        <position position="57"/>
    </location>
</feature>
<dbReference type="EC" id="4.2.1.20" evidence="9"/>
<dbReference type="InterPro" id="IPR002028">
    <property type="entry name" value="Trp_synthase_suA"/>
</dbReference>
<sequence length="264" mass="28867">MNRFDSAFQASDRKLFVPFFTLGDPNREESLGLIRAAVDAGADAVELGFPFSDPITDGPINQRSMKRSLDAGTTYDACVDMVREIRRAYPDLPIGLLLYYNLLFKRGRSAYAELAEVGVDAVVCSDLPLEEAAEHEALLAEHGLGCIQMVAPNTPAERASRLFESSSAFTYVISRFGTTGPSVRFEDNSVQRIRMLRALTDKPIVVGFGVSTPAQVADFWDAGADGVIVGSHFSLLVERNLGDVSVARKEIEDFVRALREPGEV</sequence>
<keyword evidence="6 9" id="KW-0057">Aromatic amino acid biosynthesis</keyword>
<evidence type="ECO:0000256" key="10">
    <source>
        <dbReference type="RuleBase" id="RU003662"/>
    </source>
</evidence>
<keyword evidence="4 9" id="KW-0028">Amino-acid biosynthesis</keyword>
<dbReference type="HAMAP" id="MF_00131">
    <property type="entry name" value="Trp_synth_alpha"/>
    <property type="match status" value="1"/>
</dbReference>
<dbReference type="Gene3D" id="3.20.20.70">
    <property type="entry name" value="Aldolase class I"/>
    <property type="match status" value="1"/>
</dbReference>
<dbReference type="GO" id="GO:0004834">
    <property type="term" value="F:tryptophan synthase activity"/>
    <property type="evidence" value="ECO:0007669"/>
    <property type="project" value="UniProtKB-UniRule"/>
</dbReference>
<comment type="similarity">
    <text evidence="9 10">Belongs to the TrpA family.</text>
</comment>
<keyword evidence="7 9" id="KW-0456">Lyase</keyword>
<accession>A0A495VY68</accession>
<dbReference type="UniPathway" id="UPA00035">
    <property type="reaction ID" value="UER00044"/>
</dbReference>
<dbReference type="PANTHER" id="PTHR43406:SF1">
    <property type="entry name" value="TRYPTOPHAN SYNTHASE ALPHA CHAIN, CHLOROPLASTIC"/>
    <property type="match status" value="1"/>
</dbReference>
<gene>
    <name evidence="9" type="primary">trpA</name>
    <name evidence="11" type="ORF">C8E97_2360</name>
</gene>
<dbReference type="Proteomes" id="UP000282084">
    <property type="component" value="Unassembled WGS sequence"/>
</dbReference>
<dbReference type="CDD" id="cd04724">
    <property type="entry name" value="Tryptophan_synthase_alpha"/>
    <property type="match status" value="1"/>
</dbReference>
<evidence type="ECO:0000256" key="3">
    <source>
        <dbReference type="ARBA" id="ARBA00011270"/>
    </source>
</evidence>
<keyword evidence="5 9" id="KW-0822">Tryptophan biosynthesis</keyword>
<dbReference type="FunFam" id="3.20.20.70:FF:000037">
    <property type="entry name" value="Tryptophan synthase alpha chain"/>
    <property type="match status" value="1"/>
</dbReference>
<dbReference type="PANTHER" id="PTHR43406">
    <property type="entry name" value="TRYPTOPHAN SYNTHASE, ALPHA CHAIN"/>
    <property type="match status" value="1"/>
</dbReference>
<evidence type="ECO:0000256" key="2">
    <source>
        <dbReference type="ARBA" id="ARBA00004733"/>
    </source>
</evidence>
<dbReference type="EMBL" id="RBXO01000001">
    <property type="protein sequence ID" value="RKT53780.1"/>
    <property type="molecule type" value="Genomic_DNA"/>
</dbReference>
<comment type="catalytic activity">
    <reaction evidence="8 9">
        <text>(1S,2R)-1-C-(indol-3-yl)glycerol 3-phosphate + L-serine = D-glyceraldehyde 3-phosphate + L-tryptophan + H2O</text>
        <dbReference type="Rhea" id="RHEA:10532"/>
        <dbReference type="ChEBI" id="CHEBI:15377"/>
        <dbReference type="ChEBI" id="CHEBI:33384"/>
        <dbReference type="ChEBI" id="CHEBI:57912"/>
        <dbReference type="ChEBI" id="CHEBI:58866"/>
        <dbReference type="ChEBI" id="CHEBI:59776"/>
        <dbReference type="EC" id="4.2.1.20"/>
    </reaction>
</comment>
<evidence type="ECO:0000256" key="6">
    <source>
        <dbReference type="ARBA" id="ARBA00023141"/>
    </source>
</evidence>
<dbReference type="OrthoDB" id="9804578at2"/>
<dbReference type="Pfam" id="PF00290">
    <property type="entry name" value="Trp_syntA"/>
    <property type="match status" value="1"/>
</dbReference>
<evidence type="ECO:0000256" key="4">
    <source>
        <dbReference type="ARBA" id="ARBA00022605"/>
    </source>
</evidence>
<comment type="caution">
    <text evidence="11">The sequence shown here is derived from an EMBL/GenBank/DDBJ whole genome shotgun (WGS) entry which is preliminary data.</text>
</comment>
<evidence type="ECO:0000256" key="5">
    <source>
        <dbReference type="ARBA" id="ARBA00022822"/>
    </source>
</evidence>
<evidence type="ECO:0000313" key="11">
    <source>
        <dbReference type="EMBL" id="RKT53780.1"/>
    </source>
</evidence>
<dbReference type="SUPFAM" id="SSF51366">
    <property type="entry name" value="Ribulose-phoshate binding barrel"/>
    <property type="match status" value="1"/>
</dbReference>